<evidence type="ECO:0000259" key="1">
    <source>
        <dbReference type="PROSITE" id="PS51833"/>
    </source>
</evidence>
<gene>
    <name evidence="2" type="ORF">KJB30_12960</name>
</gene>
<dbReference type="InterPro" id="IPR001633">
    <property type="entry name" value="EAL_dom"/>
</dbReference>
<organism evidence="2 3">
    <name type="scientific">Pelotalea chapellei</name>
    <dbReference type="NCBI Taxonomy" id="44671"/>
    <lineage>
        <taxon>Bacteria</taxon>
        <taxon>Pseudomonadati</taxon>
        <taxon>Thermodesulfobacteriota</taxon>
        <taxon>Desulfuromonadia</taxon>
        <taxon>Geobacterales</taxon>
        <taxon>Geobacteraceae</taxon>
        <taxon>Pelotalea</taxon>
    </lineage>
</organism>
<accession>A0ABS5UAJ5</accession>
<dbReference type="InterPro" id="IPR014408">
    <property type="entry name" value="dGMP_Pdiesterase_EAL/HD-GYP"/>
</dbReference>
<sequence>MTEENRKRIYFLGRQPVLNCKREIVGYELLFRSTYRNAATITNHDVASASVISSILAGFGLGDVLGDKMAFINVNQSLFFSELLEVLPHGQTILELLELVTMDDKLRSRCIELKRMGFRLSLDDHIYAPELEEFYKLVDIVKLDILAIPPEQLAEMVGKLLRSPIQLVAEKVETAAQFEACRKMGFHLFQGFFFQRPEMLRRDCLEPAELEMLQLLDRLRDNPQTAEIEEIFRRSPSLSFHLLKLVNSVNMGLRQKIKSLRHAITLVGLDKLRHWIHLALFATVDSHNRGLNNPLLEMAAVRGRLMERLVKQHHNPDNHDLTEAAFMTGIFSLFDVLFNVSMEEVINGLNLATEINDALLKRQGHLGQLLLLAEMVEQANFAEVERLLTAIDIPVEVLIDSQMDAFNWRGMVAA</sequence>
<dbReference type="EMBL" id="JAHDYS010000012">
    <property type="protein sequence ID" value="MBT1072701.1"/>
    <property type="molecule type" value="Genomic_DNA"/>
</dbReference>
<dbReference type="SUPFAM" id="SSF141868">
    <property type="entry name" value="EAL domain-like"/>
    <property type="match status" value="1"/>
</dbReference>
<protein>
    <submittedName>
        <fullName evidence="2">EAL domain-containing protein</fullName>
    </submittedName>
</protein>
<comment type="caution">
    <text evidence="2">The sequence shown here is derived from an EMBL/GenBank/DDBJ whole genome shotgun (WGS) entry which is preliminary data.</text>
</comment>
<dbReference type="Proteomes" id="UP000784128">
    <property type="component" value="Unassembled WGS sequence"/>
</dbReference>
<dbReference type="PROSITE" id="PS51833">
    <property type="entry name" value="HDOD"/>
    <property type="match status" value="1"/>
</dbReference>
<proteinExistence type="predicted"/>
<dbReference type="SUPFAM" id="SSF109604">
    <property type="entry name" value="HD-domain/PDEase-like"/>
    <property type="match status" value="1"/>
</dbReference>
<dbReference type="Gene3D" id="1.10.3210.10">
    <property type="entry name" value="Hypothetical protein af1432"/>
    <property type="match status" value="1"/>
</dbReference>
<dbReference type="RefSeq" id="WP_214299962.1">
    <property type="nucleotide sequence ID" value="NZ_JAHDYS010000012.1"/>
</dbReference>
<dbReference type="Gene3D" id="3.20.20.450">
    <property type="entry name" value="EAL domain"/>
    <property type="match status" value="1"/>
</dbReference>
<dbReference type="InterPro" id="IPR013976">
    <property type="entry name" value="HDOD"/>
</dbReference>
<dbReference type="PANTHER" id="PTHR33525">
    <property type="match status" value="1"/>
</dbReference>
<feature type="domain" description="HDOD" evidence="1">
    <location>
        <begin position="205"/>
        <end position="397"/>
    </location>
</feature>
<dbReference type="PANTHER" id="PTHR33525:SF4">
    <property type="entry name" value="CYCLIC DI-GMP PHOSPHODIESTERASE CDGJ"/>
    <property type="match status" value="1"/>
</dbReference>
<evidence type="ECO:0000313" key="3">
    <source>
        <dbReference type="Proteomes" id="UP000784128"/>
    </source>
</evidence>
<reference evidence="2 3" key="1">
    <citation type="submission" date="2021-05" db="EMBL/GenBank/DDBJ databases">
        <title>The draft genome of Geobacter chapellei DSM 13688.</title>
        <authorList>
            <person name="Xu Z."/>
            <person name="Masuda Y."/>
            <person name="Itoh H."/>
            <person name="Senoo K."/>
        </authorList>
    </citation>
    <scope>NUCLEOTIDE SEQUENCE [LARGE SCALE GENOMIC DNA]</scope>
    <source>
        <strain evidence="2 3">DSM 13688</strain>
    </source>
</reference>
<evidence type="ECO:0000313" key="2">
    <source>
        <dbReference type="EMBL" id="MBT1072701.1"/>
    </source>
</evidence>
<dbReference type="PIRSF" id="PIRSF003180">
    <property type="entry name" value="DiGMPpdiest_YuxH"/>
    <property type="match status" value="1"/>
</dbReference>
<keyword evidence="3" id="KW-1185">Reference proteome</keyword>
<dbReference type="InterPro" id="IPR035919">
    <property type="entry name" value="EAL_sf"/>
</dbReference>
<dbReference type="InterPro" id="IPR052340">
    <property type="entry name" value="RNase_Y/CdgJ"/>
</dbReference>
<dbReference type="Pfam" id="PF00563">
    <property type="entry name" value="EAL"/>
    <property type="match status" value="1"/>
</dbReference>
<dbReference type="SMART" id="SM00052">
    <property type="entry name" value="EAL"/>
    <property type="match status" value="1"/>
</dbReference>
<name>A0ABS5UAJ5_9BACT</name>
<dbReference type="Pfam" id="PF08668">
    <property type="entry name" value="HDOD"/>
    <property type="match status" value="1"/>
</dbReference>